<keyword evidence="3" id="KW-1185">Reference proteome</keyword>
<dbReference type="PANTHER" id="PTHR30469">
    <property type="entry name" value="MULTIDRUG RESISTANCE PROTEIN MDTA"/>
    <property type="match status" value="1"/>
</dbReference>
<reference evidence="2 3" key="1">
    <citation type="submission" date="2018-04" db="EMBL/GenBank/DDBJ databases">
        <title>Pelagivirga bohaiensis gen. nov., sp. nov., a bacterium isolated from the Bohai Sea.</title>
        <authorList>
            <person name="Ji X."/>
        </authorList>
    </citation>
    <scope>NUCLEOTIDE SEQUENCE [LARGE SCALE GENOMIC DNA]</scope>
    <source>
        <strain evidence="2 3">BH-SD19</strain>
    </source>
</reference>
<evidence type="ECO:0000256" key="1">
    <source>
        <dbReference type="ARBA" id="ARBA00009477"/>
    </source>
</evidence>
<dbReference type="Gene3D" id="2.40.30.170">
    <property type="match status" value="1"/>
</dbReference>
<organism evidence="2 3">
    <name type="scientific">Pelagivirga sediminicola</name>
    <dbReference type="NCBI Taxonomy" id="2170575"/>
    <lineage>
        <taxon>Bacteria</taxon>
        <taxon>Pseudomonadati</taxon>
        <taxon>Pseudomonadota</taxon>
        <taxon>Alphaproteobacteria</taxon>
        <taxon>Rhodobacterales</taxon>
        <taxon>Paracoccaceae</taxon>
        <taxon>Pelagivirga</taxon>
    </lineage>
</organism>
<protein>
    <submittedName>
        <fullName evidence="2">Efflux RND transporter periplasmic adaptor subunit</fullName>
    </submittedName>
</protein>
<dbReference type="InterPro" id="IPR006143">
    <property type="entry name" value="RND_pump_MFP"/>
</dbReference>
<evidence type="ECO:0000313" key="3">
    <source>
        <dbReference type="Proteomes" id="UP000244446"/>
    </source>
</evidence>
<sequence length="315" mass="33482">MTVGQAETGMTREFYGKVVARQTVDLAFQTGGQLIEFPLVEGQTVEQGALVARLDPEPFELALGQARLRQSQAARDLDRLSRLSNASVSQAARDDARTNEGLAMIALRDAERALAQATLTAPFEALVAERLVANFSTVAAGTPVARLHDMSELRVEVEVPEILFQQAGRNPDVSIHANFPAGDRSYPLEIREFTSDAAAVGQTFKLTLAFAADDAPDVLPGSSVTVSARRHLDDAGLAVPASALVPEPGGAVFVMVYEGDKDGATVHRRKVALDVAEDGSFRVTSGLQPGEQIVAAGATALKDGQTVRRFTGFPN</sequence>
<comment type="similarity">
    <text evidence="1">Belongs to the membrane fusion protein (MFP) (TC 8.A.1) family.</text>
</comment>
<dbReference type="PANTHER" id="PTHR30469:SF20">
    <property type="entry name" value="EFFLUX RND TRANSPORTER PERIPLASMIC ADAPTOR SUBUNIT"/>
    <property type="match status" value="1"/>
</dbReference>
<dbReference type="Gene3D" id="1.10.287.470">
    <property type="entry name" value="Helix hairpin bin"/>
    <property type="match status" value="1"/>
</dbReference>
<accession>A0A2T7G538</accession>
<dbReference type="Gene3D" id="2.40.420.20">
    <property type="match status" value="1"/>
</dbReference>
<dbReference type="GO" id="GO:0015562">
    <property type="term" value="F:efflux transmembrane transporter activity"/>
    <property type="evidence" value="ECO:0007669"/>
    <property type="project" value="TreeGrafter"/>
</dbReference>
<comment type="caution">
    <text evidence="2">The sequence shown here is derived from an EMBL/GenBank/DDBJ whole genome shotgun (WGS) entry which is preliminary data.</text>
</comment>
<dbReference type="NCBIfam" id="TIGR01730">
    <property type="entry name" value="RND_mfp"/>
    <property type="match status" value="1"/>
</dbReference>
<dbReference type="Proteomes" id="UP000244446">
    <property type="component" value="Unassembled WGS sequence"/>
</dbReference>
<dbReference type="GO" id="GO:1990281">
    <property type="term" value="C:efflux pump complex"/>
    <property type="evidence" value="ECO:0007669"/>
    <property type="project" value="TreeGrafter"/>
</dbReference>
<dbReference type="Gene3D" id="2.40.50.100">
    <property type="match status" value="1"/>
</dbReference>
<evidence type="ECO:0000313" key="2">
    <source>
        <dbReference type="EMBL" id="PVA09524.1"/>
    </source>
</evidence>
<proteinExistence type="inferred from homology"/>
<dbReference type="AlphaFoldDB" id="A0A2T7G538"/>
<dbReference type="EMBL" id="QCYH01000008">
    <property type="protein sequence ID" value="PVA09524.1"/>
    <property type="molecule type" value="Genomic_DNA"/>
</dbReference>
<dbReference type="OrthoDB" id="9813967at2"/>
<name>A0A2T7G538_9RHOB</name>
<dbReference type="SUPFAM" id="SSF111369">
    <property type="entry name" value="HlyD-like secretion proteins"/>
    <property type="match status" value="1"/>
</dbReference>
<gene>
    <name evidence="2" type="ORF">DC366_13805</name>
</gene>